<feature type="transmembrane region" description="Helical" evidence="2">
    <location>
        <begin position="43"/>
        <end position="65"/>
    </location>
</feature>
<dbReference type="InParanoid" id="A0A2T0GSG9"/>
<keyword evidence="4" id="KW-1185">Reference proteome</keyword>
<dbReference type="STRING" id="1050202.GCA_000384035_03769"/>
<feature type="compositionally biased region" description="Basic and acidic residues" evidence="1">
    <location>
        <begin position="1"/>
        <end position="15"/>
    </location>
</feature>
<accession>A0A2T0GSG9</accession>
<dbReference type="Proteomes" id="UP000239352">
    <property type="component" value="Unassembled WGS sequence"/>
</dbReference>
<gene>
    <name evidence="3" type="ORF">CEP50_17570</name>
</gene>
<keyword evidence="2" id="KW-0472">Membrane</keyword>
<evidence type="ECO:0000313" key="4">
    <source>
        <dbReference type="Proteomes" id="UP000239352"/>
    </source>
</evidence>
<dbReference type="AlphaFoldDB" id="A0A2T0GSG9"/>
<feature type="region of interest" description="Disordered" evidence="1">
    <location>
        <begin position="1"/>
        <end position="23"/>
    </location>
</feature>
<comment type="caution">
    <text evidence="3">The sequence shown here is derived from an EMBL/GenBank/DDBJ whole genome shotgun (WGS) entry which is preliminary data.</text>
</comment>
<organism evidence="3 4">
    <name type="scientific">Actinopolyspora mortivallis</name>
    <dbReference type="NCBI Taxonomy" id="33906"/>
    <lineage>
        <taxon>Bacteria</taxon>
        <taxon>Bacillati</taxon>
        <taxon>Actinomycetota</taxon>
        <taxon>Actinomycetes</taxon>
        <taxon>Actinopolysporales</taxon>
        <taxon>Actinopolysporaceae</taxon>
        <taxon>Actinopolyspora</taxon>
    </lineage>
</organism>
<evidence type="ECO:0000256" key="2">
    <source>
        <dbReference type="SAM" id="Phobius"/>
    </source>
</evidence>
<feature type="compositionally biased region" description="Low complexity" evidence="1">
    <location>
        <begin position="131"/>
        <end position="141"/>
    </location>
</feature>
<evidence type="ECO:0000313" key="3">
    <source>
        <dbReference type="EMBL" id="PRW62049.1"/>
    </source>
</evidence>
<evidence type="ECO:0000256" key="1">
    <source>
        <dbReference type="SAM" id="MobiDB-lite"/>
    </source>
</evidence>
<dbReference type="EMBL" id="PVSR01000044">
    <property type="protein sequence ID" value="PRW62049.1"/>
    <property type="molecule type" value="Genomic_DNA"/>
</dbReference>
<keyword evidence="2" id="KW-1133">Transmembrane helix</keyword>
<name>A0A2T0GSG9_ACTMO</name>
<protein>
    <submittedName>
        <fullName evidence="3">Uncharacterized protein</fullName>
    </submittedName>
</protein>
<proteinExistence type="predicted"/>
<feature type="region of interest" description="Disordered" evidence="1">
    <location>
        <begin position="65"/>
        <end position="141"/>
    </location>
</feature>
<reference evidence="3 4" key="1">
    <citation type="submission" date="2018-03" db="EMBL/GenBank/DDBJ databases">
        <title>Actinopolyspora mortivallis from Sahara, screening for active biomolecules.</title>
        <authorList>
            <person name="Selama O."/>
            <person name="Wellington E.M.H."/>
            <person name="Hacene H."/>
        </authorList>
    </citation>
    <scope>NUCLEOTIDE SEQUENCE [LARGE SCALE GENOMIC DNA]</scope>
    <source>
        <strain evidence="3 4">M5A</strain>
    </source>
</reference>
<sequence>MVREHELAELFRDAAGEPPEATFDEQDVVRASRRVTARRRMGAVGGSLAAAAVLVTGIGVGTGWLPGGTTGQSERPRAGVSEQGAPSPRSGGGQGPTALSVPGGSQGCGPPDRRLAGALSEQLPGRSPSGEPVAAEECPPGAEAASFRVRREGGSGSVTAILRPAAAGLSTGPAEVRRLPDGGLEVTVRADSGKELTLRSSPGRDGSAPYAGELREIARELAGRL</sequence>
<keyword evidence="2" id="KW-0812">Transmembrane</keyword>